<evidence type="ECO:0000256" key="2">
    <source>
        <dbReference type="ARBA" id="ARBA00022576"/>
    </source>
</evidence>
<keyword evidence="4" id="KW-0663">Pyridoxal phosphate</keyword>
<protein>
    <submittedName>
        <fullName evidence="6">Aspartate aminotransferase</fullName>
    </submittedName>
</protein>
<evidence type="ECO:0000256" key="4">
    <source>
        <dbReference type="ARBA" id="ARBA00022898"/>
    </source>
</evidence>
<feature type="domain" description="Aminotransferase class I/classII large" evidence="5">
    <location>
        <begin position="32"/>
        <end position="382"/>
    </location>
</feature>
<gene>
    <name evidence="6" type="ORF">GCM10017620_06280</name>
</gene>
<dbReference type="PANTHER" id="PTHR43807:SF20">
    <property type="entry name" value="FI04487P"/>
    <property type="match status" value="1"/>
</dbReference>
<sequence length="390" mass="41796">MGEGMNPHPVFADMPVTVFETMSGLARRHGAINLGQGFPDAPGPEALRRLAAEAVLNGSNQYPPSRGDPALREAVVEHYRRLQGVDLSVEGVVITSGATEAIAAALLAHVRPGDEVVIFEPAYDAYRPLIERAGGVVRAVSLQPPSWRLTEAALAAAVGPRTRMVLFNNPLNPAARVFDAEEIAALARVCVRHDLIVISDEVWEHVVFDGRPHLTLLAAPGMADRVVKIGSAGKMFGLTGWKVGFACGAPDLITPLAKAHQFLTFSTPPNLQTAVAAGLAWPEDWFAAMRADLGRSRDRLSAALIAENYVLTPSEGTYFLCVDLAASGLTLDDDAFCRRIVQDFGVAAIPLSAFERAPSTRTVARLCFAKGDAVLDQAAERLGRARRHLV</sequence>
<dbReference type="InterPro" id="IPR051326">
    <property type="entry name" value="Kynurenine-oxoglutarate_AT"/>
</dbReference>
<dbReference type="InterPro" id="IPR004839">
    <property type="entry name" value="Aminotransferase_I/II_large"/>
</dbReference>
<dbReference type="InterPro" id="IPR015421">
    <property type="entry name" value="PyrdxlP-dep_Trfase_major"/>
</dbReference>
<evidence type="ECO:0000256" key="1">
    <source>
        <dbReference type="ARBA" id="ARBA00001933"/>
    </source>
</evidence>
<keyword evidence="7" id="KW-1185">Reference proteome</keyword>
<keyword evidence="2 6" id="KW-0032">Aminotransferase</keyword>
<organism evidence="6 7">
    <name type="scientific">Brevundimonas intermedia</name>
    <dbReference type="NCBI Taxonomy" id="74315"/>
    <lineage>
        <taxon>Bacteria</taxon>
        <taxon>Pseudomonadati</taxon>
        <taxon>Pseudomonadota</taxon>
        <taxon>Alphaproteobacteria</taxon>
        <taxon>Caulobacterales</taxon>
        <taxon>Caulobacteraceae</taxon>
        <taxon>Brevundimonas</taxon>
    </lineage>
</organism>
<dbReference type="InterPro" id="IPR015424">
    <property type="entry name" value="PyrdxlP-dep_Trfase"/>
</dbReference>
<name>A0ABQ5T694_9CAUL</name>
<dbReference type="Gene3D" id="3.40.640.10">
    <property type="entry name" value="Type I PLP-dependent aspartate aminotransferase-like (Major domain)"/>
    <property type="match status" value="1"/>
</dbReference>
<evidence type="ECO:0000313" key="6">
    <source>
        <dbReference type="EMBL" id="GLK47655.1"/>
    </source>
</evidence>
<dbReference type="CDD" id="cd00609">
    <property type="entry name" value="AAT_like"/>
    <property type="match status" value="1"/>
</dbReference>
<dbReference type="Proteomes" id="UP001143509">
    <property type="component" value="Unassembled WGS sequence"/>
</dbReference>
<proteinExistence type="predicted"/>
<dbReference type="Pfam" id="PF00155">
    <property type="entry name" value="Aminotran_1_2"/>
    <property type="match status" value="1"/>
</dbReference>
<dbReference type="SUPFAM" id="SSF53383">
    <property type="entry name" value="PLP-dependent transferases"/>
    <property type="match status" value="1"/>
</dbReference>
<dbReference type="InterPro" id="IPR015422">
    <property type="entry name" value="PyrdxlP-dep_Trfase_small"/>
</dbReference>
<reference evidence="6" key="2">
    <citation type="submission" date="2023-01" db="EMBL/GenBank/DDBJ databases">
        <authorList>
            <person name="Sun Q."/>
            <person name="Evtushenko L."/>
        </authorList>
    </citation>
    <scope>NUCLEOTIDE SEQUENCE</scope>
    <source>
        <strain evidence="6">VKM B-1499</strain>
    </source>
</reference>
<reference evidence="6" key="1">
    <citation type="journal article" date="2014" name="Int. J. Syst. Evol. Microbiol.">
        <title>Complete genome of a new Firmicutes species belonging to the dominant human colonic microbiota ('Ruminococcus bicirculans') reveals two chromosomes and a selective capacity to utilize plant glucans.</title>
        <authorList>
            <consortium name="NISC Comparative Sequencing Program"/>
            <person name="Wegmann U."/>
            <person name="Louis P."/>
            <person name="Goesmann A."/>
            <person name="Henrissat B."/>
            <person name="Duncan S.H."/>
            <person name="Flint H.J."/>
        </authorList>
    </citation>
    <scope>NUCLEOTIDE SEQUENCE</scope>
    <source>
        <strain evidence="6">VKM B-1499</strain>
    </source>
</reference>
<dbReference type="EMBL" id="BSFD01000002">
    <property type="protein sequence ID" value="GLK47655.1"/>
    <property type="molecule type" value="Genomic_DNA"/>
</dbReference>
<evidence type="ECO:0000259" key="5">
    <source>
        <dbReference type="Pfam" id="PF00155"/>
    </source>
</evidence>
<comment type="cofactor">
    <cofactor evidence="1">
        <name>pyridoxal 5'-phosphate</name>
        <dbReference type="ChEBI" id="CHEBI:597326"/>
    </cofactor>
</comment>
<evidence type="ECO:0000313" key="7">
    <source>
        <dbReference type="Proteomes" id="UP001143509"/>
    </source>
</evidence>
<dbReference type="GO" id="GO:0008483">
    <property type="term" value="F:transaminase activity"/>
    <property type="evidence" value="ECO:0007669"/>
    <property type="project" value="UniProtKB-KW"/>
</dbReference>
<dbReference type="PANTHER" id="PTHR43807">
    <property type="entry name" value="FI04487P"/>
    <property type="match status" value="1"/>
</dbReference>
<accession>A0ABQ5T694</accession>
<dbReference type="Gene3D" id="3.90.1150.10">
    <property type="entry name" value="Aspartate Aminotransferase, domain 1"/>
    <property type="match status" value="1"/>
</dbReference>
<comment type="caution">
    <text evidence="6">The sequence shown here is derived from an EMBL/GenBank/DDBJ whole genome shotgun (WGS) entry which is preliminary data.</text>
</comment>
<dbReference type="NCBIfam" id="NF006488">
    <property type="entry name" value="PRK08912.1"/>
    <property type="match status" value="1"/>
</dbReference>
<evidence type="ECO:0000256" key="3">
    <source>
        <dbReference type="ARBA" id="ARBA00022679"/>
    </source>
</evidence>
<keyword evidence="3" id="KW-0808">Transferase</keyword>